<dbReference type="AlphaFoldDB" id="A0A7W8ZR53"/>
<dbReference type="EMBL" id="JACHCE010000008">
    <property type="protein sequence ID" value="MBB5638490.1"/>
    <property type="molecule type" value="Genomic_DNA"/>
</dbReference>
<protein>
    <recommendedName>
        <fullName evidence="3">DUF1572 domain-containing protein</fullName>
    </recommendedName>
</protein>
<dbReference type="Gene3D" id="1.20.120.450">
    <property type="entry name" value="dinb family like domain"/>
    <property type="match status" value="1"/>
</dbReference>
<dbReference type="RefSeq" id="WP_260171831.1">
    <property type="nucleotide sequence ID" value="NZ_JACHCD010000001.1"/>
</dbReference>
<evidence type="ECO:0000313" key="2">
    <source>
        <dbReference type="Proteomes" id="UP000537204"/>
    </source>
</evidence>
<dbReference type="Pfam" id="PF07609">
    <property type="entry name" value="DUF1572"/>
    <property type="match status" value="1"/>
</dbReference>
<organism evidence="1 2">
    <name type="scientific">Pedobacter cryoconitis</name>
    <dbReference type="NCBI Taxonomy" id="188932"/>
    <lineage>
        <taxon>Bacteria</taxon>
        <taxon>Pseudomonadati</taxon>
        <taxon>Bacteroidota</taxon>
        <taxon>Sphingobacteriia</taxon>
        <taxon>Sphingobacteriales</taxon>
        <taxon>Sphingobacteriaceae</taxon>
        <taxon>Pedobacter</taxon>
    </lineage>
</organism>
<dbReference type="Proteomes" id="UP000537204">
    <property type="component" value="Unassembled WGS sequence"/>
</dbReference>
<gene>
    <name evidence="1" type="ORF">HDE68_004419</name>
</gene>
<name>A0A7W8ZR53_9SPHI</name>
<accession>A0A7W8ZR53</accession>
<dbReference type="InterPro" id="IPR011466">
    <property type="entry name" value="DUF1572"/>
</dbReference>
<sequence length="199" mass="23451">MMNLEDIKGVIKQFEYYRMLGEKTFNQLKEEDLFWRYNEDSNSIAIIVNHLYGNMLSRWTDFLNTDGEKSWRNRDQEFDEAITDKETLLLKWNEGWDCLLGALNALDEADLDKIVYIRNDGHTITDAINRQLAHYPYHIGQIVFIGKMLANNNWQSLSIPKGNSQKYNEEKFAKEKEKNHFTDEFLKDKKDSGKLGQDV</sequence>
<proteinExistence type="predicted"/>
<dbReference type="InterPro" id="IPR034660">
    <property type="entry name" value="DinB/YfiT-like"/>
</dbReference>
<comment type="caution">
    <text evidence="1">The sequence shown here is derived from an EMBL/GenBank/DDBJ whole genome shotgun (WGS) entry which is preliminary data.</text>
</comment>
<reference evidence="1 2" key="1">
    <citation type="submission" date="2020-08" db="EMBL/GenBank/DDBJ databases">
        <title>Genomic Encyclopedia of Type Strains, Phase IV (KMG-V): Genome sequencing to study the core and pangenomes of soil and plant-associated prokaryotes.</title>
        <authorList>
            <person name="Whitman W."/>
        </authorList>
    </citation>
    <scope>NUCLEOTIDE SEQUENCE [LARGE SCALE GENOMIC DNA]</scope>
    <source>
        <strain evidence="1 2">S3M1</strain>
    </source>
</reference>
<evidence type="ECO:0008006" key="3">
    <source>
        <dbReference type="Google" id="ProtNLM"/>
    </source>
</evidence>
<dbReference type="SUPFAM" id="SSF109854">
    <property type="entry name" value="DinB/YfiT-like putative metalloenzymes"/>
    <property type="match status" value="1"/>
</dbReference>
<evidence type="ECO:0000313" key="1">
    <source>
        <dbReference type="EMBL" id="MBB5638490.1"/>
    </source>
</evidence>